<reference evidence="4" key="1">
    <citation type="submission" date="2022-01" db="EMBL/GenBank/DDBJ databases">
        <authorList>
            <person name="King R."/>
        </authorList>
    </citation>
    <scope>NUCLEOTIDE SEQUENCE</scope>
</reference>
<dbReference type="OrthoDB" id="333905at2759"/>
<evidence type="ECO:0000256" key="1">
    <source>
        <dbReference type="SAM" id="Coils"/>
    </source>
</evidence>
<sequence length="114" mass="13257">MSAINLINDNKPDELQIPDDDRKNENKGDDYESDIIDKILEIRSKIEKIEADIKSKSSEALKAECKIIEETLLQYIIKLDNIDTKSIDKVRDLRKKTILYTQDCLNMFDTKLHS</sequence>
<organism evidence="4 5">
    <name type="scientific">Phyllotreta striolata</name>
    <name type="common">Striped flea beetle</name>
    <name type="synonym">Crioceris striolata</name>
    <dbReference type="NCBI Taxonomy" id="444603"/>
    <lineage>
        <taxon>Eukaryota</taxon>
        <taxon>Metazoa</taxon>
        <taxon>Ecdysozoa</taxon>
        <taxon>Arthropoda</taxon>
        <taxon>Hexapoda</taxon>
        <taxon>Insecta</taxon>
        <taxon>Pterygota</taxon>
        <taxon>Neoptera</taxon>
        <taxon>Endopterygota</taxon>
        <taxon>Coleoptera</taxon>
        <taxon>Polyphaga</taxon>
        <taxon>Cucujiformia</taxon>
        <taxon>Chrysomeloidea</taxon>
        <taxon>Chrysomelidae</taxon>
        <taxon>Galerucinae</taxon>
        <taxon>Alticini</taxon>
        <taxon>Phyllotreta</taxon>
    </lineage>
</organism>
<dbReference type="EMBL" id="OU900105">
    <property type="protein sequence ID" value="CAG9856427.1"/>
    <property type="molecule type" value="Genomic_DNA"/>
</dbReference>
<dbReference type="AlphaFoldDB" id="A0A9N9THL7"/>
<name>A0A9N9THL7_PHYSR</name>
<feature type="region of interest" description="Disordered" evidence="2">
    <location>
        <begin position="1"/>
        <end position="30"/>
    </location>
</feature>
<dbReference type="InterPro" id="IPR003103">
    <property type="entry name" value="BAG_domain"/>
</dbReference>
<keyword evidence="1" id="KW-0175">Coiled coil</keyword>
<keyword evidence="5" id="KW-1185">Reference proteome</keyword>
<dbReference type="Proteomes" id="UP001153712">
    <property type="component" value="Chromosome 12"/>
</dbReference>
<evidence type="ECO:0000256" key="2">
    <source>
        <dbReference type="SAM" id="MobiDB-lite"/>
    </source>
</evidence>
<accession>A0A9N9THL7</accession>
<dbReference type="Gene3D" id="1.20.58.120">
    <property type="entry name" value="BAG domain"/>
    <property type="match status" value="1"/>
</dbReference>
<evidence type="ECO:0000313" key="4">
    <source>
        <dbReference type="EMBL" id="CAG9856427.1"/>
    </source>
</evidence>
<proteinExistence type="predicted"/>
<dbReference type="SUPFAM" id="SSF63491">
    <property type="entry name" value="BAG domain"/>
    <property type="match status" value="1"/>
</dbReference>
<evidence type="ECO:0000259" key="3">
    <source>
        <dbReference type="PROSITE" id="PS51035"/>
    </source>
</evidence>
<feature type="compositionally biased region" description="Basic and acidic residues" evidence="2">
    <location>
        <begin position="10"/>
        <end position="30"/>
    </location>
</feature>
<feature type="coiled-coil region" evidence="1">
    <location>
        <begin position="39"/>
        <end position="66"/>
    </location>
</feature>
<protein>
    <recommendedName>
        <fullName evidence="3">BAG domain-containing protein</fullName>
    </recommendedName>
</protein>
<gene>
    <name evidence="4" type="ORF">PHYEVI_LOCUS2849</name>
</gene>
<dbReference type="InterPro" id="IPR036533">
    <property type="entry name" value="BAG_dom_sf"/>
</dbReference>
<dbReference type="Pfam" id="PF02179">
    <property type="entry name" value="BAG"/>
    <property type="match status" value="1"/>
</dbReference>
<dbReference type="GO" id="GO:0051087">
    <property type="term" value="F:protein-folding chaperone binding"/>
    <property type="evidence" value="ECO:0007669"/>
    <property type="project" value="InterPro"/>
</dbReference>
<feature type="domain" description="BAG" evidence="3">
    <location>
        <begin position="35"/>
        <end position="112"/>
    </location>
</feature>
<dbReference type="PROSITE" id="PS51035">
    <property type="entry name" value="BAG"/>
    <property type="match status" value="1"/>
</dbReference>
<evidence type="ECO:0000313" key="5">
    <source>
        <dbReference type="Proteomes" id="UP001153712"/>
    </source>
</evidence>